<gene>
    <name evidence="8" type="ORF">FE263_12350</name>
</gene>
<evidence type="ECO:0000256" key="2">
    <source>
        <dbReference type="ARBA" id="ARBA00022670"/>
    </source>
</evidence>
<organism evidence="8 9">
    <name type="scientific">Lichenicoccus roseus</name>
    <dbReference type="NCBI Taxonomy" id="2683649"/>
    <lineage>
        <taxon>Bacteria</taxon>
        <taxon>Pseudomonadati</taxon>
        <taxon>Pseudomonadota</taxon>
        <taxon>Alphaproteobacteria</taxon>
        <taxon>Acetobacterales</taxon>
        <taxon>Acetobacteraceae</taxon>
        <taxon>Lichenicoccus</taxon>
    </lineage>
</organism>
<dbReference type="Proteomes" id="UP000305654">
    <property type="component" value="Unassembled WGS sequence"/>
</dbReference>
<keyword evidence="5" id="KW-0720">Serine protease</keyword>
<name>A0A5R9J751_9PROT</name>
<dbReference type="Pfam" id="PF00326">
    <property type="entry name" value="Peptidase_S9"/>
    <property type="match status" value="1"/>
</dbReference>
<reference evidence="8 9" key="1">
    <citation type="submission" date="2019-05" db="EMBL/GenBank/DDBJ databases">
        <authorList>
            <person name="Pankratov T."/>
            <person name="Grouzdev D."/>
        </authorList>
    </citation>
    <scope>NUCLEOTIDE SEQUENCE [LARGE SCALE GENOMIC DNA]</scope>
    <source>
        <strain evidence="8 9">KEBCLARHB70R</strain>
    </source>
</reference>
<keyword evidence="3 6" id="KW-0732">Signal</keyword>
<dbReference type="FunFam" id="3.40.50.1820:FF:000028">
    <property type="entry name" value="S9 family peptidase"/>
    <property type="match status" value="1"/>
</dbReference>
<dbReference type="SUPFAM" id="SSF53474">
    <property type="entry name" value="alpha/beta-Hydrolases"/>
    <property type="match status" value="1"/>
</dbReference>
<sequence>MTIRPIGRPARFPAALLAACLAIPFAPWSPGPAQARPFTAHDLVTLDRLGGAAIAPDGHTAALEIRHTDLAHNRATHAVALLDLTRAGAQPVELPGDASAPRWSPDGHRLYMLSDRHGGSTQVWRLDPGHGPAAQVTHLPLDIQAYAVSPDGHRLVVSMAVFPNAGSPDATYARLNAPKAGAQAPKATGMVFDRLFVRHWDQWVDGTRNHLFSLALDAAGNAGRPAIPLMPGFDGDCPSRPFGDDADFSISPDGHTVFFSARQAGRSEPWSTNFDIYSVPADGSHAPVDLTGGNPAWDAEPVPSPDGRTLAWRAQRRPGFEADRFGVMVMDLATHHSREVAGGWDRSASSLAWSSDGRTLGVTAEDVGQLRLFGLDVQSGGVTGLTGDGHVTDVHTASDGGLFYLRDTLDSPAQLWRRRPGGKPEQLTRIGAAQLDGVAMQPFRQFEFTGWNHEAVHGYVVRPAGYRPGHRYPVAFLIHGGPQGSFGDGWSYRWNPQFYAGLGYGVVMIDFHGSTGYGQAFTDAISNHWGDRPLTDLRLGWTAALSQFDWLDGSRACALGASYGGFMVNWIAGNWSQPWKCLVTHDGVFDDRMMGFSTEELWFAEWEHGGPDHTPWADPQAYERFNPAGHVADWRVPQLIIHGGRDFRIPLEQGLGAFDALQRRGIESRLLVFPDENHWVLKPDNSLQWHDVVAAWLKAHLGD</sequence>
<keyword evidence="4" id="KW-0378">Hydrolase</keyword>
<dbReference type="InterPro" id="IPR001375">
    <property type="entry name" value="Peptidase_S9_cat"/>
</dbReference>
<evidence type="ECO:0000259" key="7">
    <source>
        <dbReference type="Pfam" id="PF00326"/>
    </source>
</evidence>
<dbReference type="GO" id="GO:0004252">
    <property type="term" value="F:serine-type endopeptidase activity"/>
    <property type="evidence" value="ECO:0007669"/>
    <property type="project" value="TreeGrafter"/>
</dbReference>
<dbReference type="SUPFAM" id="SSF82171">
    <property type="entry name" value="DPP6 N-terminal domain-like"/>
    <property type="match status" value="1"/>
</dbReference>
<comment type="similarity">
    <text evidence="1">Belongs to the peptidase S9C family.</text>
</comment>
<dbReference type="Gene3D" id="2.120.10.30">
    <property type="entry name" value="TolB, C-terminal domain"/>
    <property type="match status" value="2"/>
</dbReference>
<dbReference type="EMBL" id="VCDI01000003">
    <property type="protein sequence ID" value="TLU72799.1"/>
    <property type="molecule type" value="Genomic_DNA"/>
</dbReference>
<accession>A0A5R9J751</accession>
<evidence type="ECO:0000256" key="4">
    <source>
        <dbReference type="ARBA" id="ARBA00022801"/>
    </source>
</evidence>
<dbReference type="PANTHER" id="PTHR42776">
    <property type="entry name" value="SERINE PEPTIDASE S9 FAMILY MEMBER"/>
    <property type="match status" value="1"/>
</dbReference>
<dbReference type="AlphaFoldDB" id="A0A5R9J751"/>
<feature type="signal peptide" evidence="6">
    <location>
        <begin position="1"/>
        <end position="35"/>
    </location>
</feature>
<evidence type="ECO:0000256" key="3">
    <source>
        <dbReference type="ARBA" id="ARBA00022729"/>
    </source>
</evidence>
<dbReference type="PANTHER" id="PTHR42776:SF13">
    <property type="entry name" value="DIPEPTIDYL-PEPTIDASE 5"/>
    <property type="match status" value="1"/>
</dbReference>
<dbReference type="RefSeq" id="WP_138326259.1">
    <property type="nucleotide sequence ID" value="NZ_VCDI01000003.1"/>
</dbReference>
<evidence type="ECO:0000256" key="6">
    <source>
        <dbReference type="SAM" id="SignalP"/>
    </source>
</evidence>
<feature type="domain" description="Peptidase S9 prolyl oligopeptidase catalytic" evidence="7">
    <location>
        <begin position="490"/>
        <end position="702"/>
    </location>
</feature>
<proteinExistence type="inferred from homology"/>
<dbReference type="Gene3D" id="3.40.50.1820">
    <property type="entry name" value="alpha/beta hydrolase"/>
    <property type="match status" value="1"/>
</dbReference>
<protein>
    <submittedName>
        <fullName evidence="8">S9 family peptidase</fullName>
    </submittedName>
</protein>
<feature type="chain" id="PRO_5024324143" evidence="6">
    <location>
        <begin position="36"/>
        <end position="703"/>
    </location>
</feature>
<dbReference type="InterPro" id="IPR011659">
    <property type="entry name" value="WD40"/>
</dbReference>
<dbReference type="Pfam" id="PF07676">
    <property type="entry name" value="PD40"/>
    <property type="match status" value="3"/>
</dbReference>
<evidence type="ECO:0000256" key="1">
    <source>
        <dbReference type="ARBA" id="ARBA00010040"/>
    </source>
</evidence>
<dbReference type="OrthoDB" id="1094230at2"/>
<evidence type="ECO:0000256" key="5">
    <source>
        <dbReference type="ARBA" id="ARBA00022825"/>
    </source>
</evidence>
<dbReference type="InterPro" id="IPR011042">
    <property type="entry name" value="6-blade_b-propeller_TolB-like"/>
</dbReference>
<evidence type="ECO:0000313" key="9">
    <source>
        <dbReference type="Proteomes" id="UP000305654"/>
    </source>
</evidence>
<dbReference type="GO" id="GO:0006508">
    <property type="term" value="P:proteolysis"/>
    <property type="evidence" value="ECO:0007669"/>
    <property type="project" value="UniProtKB-KW"/>
</dbReference>
<keyword evidence="9" id="KW-1185">Reference proteome</keyword>
<comment type="caution">
    <text evidence="8">The sequence shown here is derived from an EMBL/GenBank/DDBJ whole genome shotgun (WGS) entry which is preliminary data.</text>
</comment>
<evidence type="ECO:0000313" key="8">
    <source>
        <dbReference type="EMBL" id="TLU72799.1"/>
    </source>
</evidence>
<dbReference type="InterPro" id="IPR029058">
    <property type="entry name" value="AB_hydrolase_fold"/>
</dbReference>
<keyword evidence="2" id="KW-0645">Protease</keyword>